<accession>A0A4R6W396</accession>
<dbReference type="OrthoDB" id="8443255at2"/>
<evidence type="ECO:0000256" key="5">
    <source>
        <dbReference type="SAM" id="Phobius"/>
    </source>
</evidence>
<dbReference type="InterPro" id="IPR036640">
    <property type="entry name" value="ABC1_TM_sf"/>
</dbReference>
<keyword evidence="3 5" id="KW-1133">Transmembrane helix</keyword>
<feature type="transmembrane region" description="Helical" evidence="5">
    <location>
        <begin position="254"/>
        <end position="273"/>
    </location>
</feature>
<feature type="domain" description="ABC transmembrane type-1" evidence="6">
    <location>
        <begin position="31"/>
        <end position="188"/>
    </location>
</feature>
<name>A0A4R6W396_9HYPH</name>
<dbReference type="PROSITE" id="PS50929">
    <property type="entry name" value="ABC_TM1F"/>
    <property type="match status" value="1"/>
</dbReference>
<evidence type="ECO:0000256" key="3">
    <source>
        <dbReference type="ARBA" id="ARBA00022989"/>
    </source>
</evidence>
<dbReference type="InterPro" id="IPR011527">
    <property type="entry name" value="ABC1_TM_dom"/>
</dbReference>
<dbReference type="RefSeq" id="WP_133572096.1">
    <property type="nucleotide sequence ID" value="NZ_SNYR01000001.1"/>
</dbReference>
<organism evidence="7 8">
    <name type="scientific">Maritalea mobilis</name>
    <dbReference type="NCBI Taxonomy" id="483324"/>
    <lineage>
        <taxon>Bacteria</taxon>
        <taxon>Pseudomonadati</taxon>
        <taxon>Pseudomonadota</taxon>
        <taxon>Alphaproteobacteria</taxon>
        <taxon>Hyphomicrobiales</taxon>
        <taxon>Devosiaceae</taxon>
        <taxon>Maritalea</taxon>
    </lineage>
</organism>
<dbReference type="EMBL" id="SNYR01000001">
    <property type="protein sequence ID" value="TDQ67485.1"/>
    <property type="molecule type" value="Genomic_DNA"/>
</dbReference>
<dbReference type="Gene3D" id="1.20.1560.10">
    <property type="entry name" value="ABC transporter type 1, transmembrane domain"/>
    <property type="match status" value="1"/>
</dbReference>
<dbReference type="GO" id="GO:0140359">
    <property type="term" value="F:ABC-type transporter activity"/>
    <property type="evidence" value="ECO:0007669"/>
    <property type="project" value="InterPro"/>
</dbReference>
<gene>
    <name evidence="7" type="ORF">ATL17_1500</name>
</gene>
<dbReference type="GO" id="GO:0005524">
    <property type="term" value="F:ATP binding"/>
    <property type="evidence" value="ECO:0007669"/>
    <property type="project" value="InterPro"/>
</dbReference>
<feature type="transmembrane region" description="Helical" evidence="5">
    <location>
        <begin position="129"/>
        <end position="149"/>
    </location>
</feature>
<dbReference type="AlphaFoldDB" id="A0A4R6W396"/>
<dbReference type="Pfam" id="PF13748">
    <property type="entry name" value="ABC_membrane_3"/>
    <property type="match status" value="1"/>
</dbReference>
<keyword evidence="4 5" id="KW-0472">Membrane</keyword>
<feature type="transmembrane region" description="Helical" evidence="5">
    <location>
        <begin position="20"/>
        <end position="46"/>
    </location>
</feature>
<comment type="subcellular location">
    <subcellularLocation>
        <location evidence="1">Cell membrane</location>
        <topology evidence="1">Multi-pass membrane protein</topology>
    </subcellularLocation>
</comment>
<dbReference type="GO" id="GO:0005886">
    <property type="term" value="C:plasma membrane"/>
    <property type="evidence" value="ECO:0007669"/>
    <property type="project" value="UniProtKB-SubCell"/>
</dbReference>
<sequence>MSQIERVWRDGLSLRAVGFAYLSKIIITWTLLVLEALLTLLLPLCIGRSVDALNRQSFSGLIELGVLIVALIVIGSARRFYDTRAYSAIQRDLSNSLVAREKAKNLPMSKTVARVNLLGELVEFLEQSLPTLILTGIMFVGILIVVFGIDMRVMGLCFVASILVVSIYWLSGGAYLRLNKGQNDEYERQLDMLALQDVGKVDRHFRRLMRWRVRLSDLETVNFSLVWVVLAAMLLGSIYFIVDNGAISAGQKITTIMYVFDYIEVVVGLPIFYQEALRLKDITGRLSSD</sequence>
<evidence type="ECO:0000256" key="2">
    <source>
        <dbReference type="ARBA" id="ARBA00022692"/>
    </source>
</evidence>
<evidence type="ECO:0000313" key="7">
    <source>
        <dbReference type="EMBL" id="TDQ67485.1"/>
    </source>
</evidence>
<dbReference type="SUPFAM" id="SSF90123">
    <property type="entry name" value="ABC transporter transmembrane region"/>
    <property type="match status" value="1"/>
</dbReference>
<evidence type="ECO:0000313" key="8">
    <source>
        <dbReference type="Proteomes" id="UP000295391"/>
    </source>
</evidence>
<keyword evidence="8" id="KW-1185">Reference proteome</keyword>
<evidence type="ECO:0000259" key="6">
    <source>
        <dbReference type="PROSITE" id="PS50929"/>
    </source>
</evidence>
<evidence type="ECO:0000256" key="1">
    <source>
        <dbReference type="ARBA" id="ARBA00004651"/>
    </source>
</evidence>
<proteinExistence type="predicted"/>
<feature type="transmembrane region" description="Helical" evidence="5">
    <location>
        <begin position="58"/>
        <end position="77"/>
    </location>
</feature>
<feature type="transmembrane region" description="Helical" evidence="5">
    <location>
        <begin position="156"/>
        <end position="176"/>
    </location>
</feature>
<dbReference type="Proteomes" id="UP000295391">
    <property type="component" value="Unassembled WGS sequence"/>
</dbReference>
<evidence type="ECO:0000256" key="4">
    <source>
        <dbReference type="ARBA" id="ARBA00023136"/>
    </source>
</evidence>
<comment type="caution">
    <text evidence="7">The sequence shown here is derived from an EMBL/GenBank/DDBJ whole genome shotgun (WGS) entry which is preliminary data.</text>
</comment>
<feature type="transmembrane region" description="Helical" evidence="5">
    <location>
        <begin position="221"/>
        <end position="242"/>
    </location>
</feature>
<protein>
    <submittedName>
        <fullName evidence="7">ABC transporter transmembrane protein</fullName>
    </submittedName>
</protein>
<reference evidence="7 8" key="1">
    <citation type="submission" date="2019-03" db="EMBL/GenBank/DDBJ databases">
        <title>Genomic Encyclopedia of Type Strains, Phase III (KMG-III): the genomes of soil and plant-associated and newly described type strains.</title>
        <authorList>
            <person name="Whitman W."/>
        </authorList>
    </citation>
    <scope>NUCLEOTIDE SEQUENCE [LARGE SCALE GENOMIC DNA]</scope>
    <source>
        <strain evidence="7 8">CGMCC 1.7002</strain>
    </source>
</reference>
<keyword evidence="2 5" id="KW-0812">Transmembrane</keyword>